<gene>
    <name evidence="1" type="ORF">SAMN05421748_10573</name>
</gene>
<organism evidence="1 2">
    <name type="scientific">Paractinoplanes atraurantiacus</name>
    <dbReference type="NCBI Taxonomy" id="1036182"/>
    <lineage>
        <taxon>Bacteria</taxon>
        <taxon>Bacillati</taxon>
        <taxon>Actinomycetota</taxon>
        <taxon>Actinomycetes</taxon>
        <taxon>Micromonosporales</taxon>
        <taxon>Micromonosporaceae</taxon>
        <taxon>Paractinoplanes</taxon>
    </lineage>
</organism>
<accession>A0A285HRF3</accession>
<dbReference type="EMBL" id="OBDY01000005">
    <property type="protein sequence ID" value="SNY37301.1"/>
    <property type="molecule type" value="Genomic_DNA"/>
</dbReference>
<sequence length="207" mass="22384">MDDLALCRKVYAAAKAGTLNCADAFDLSTSVLEWSPAEEHATELASLSLECAPAGRRRMAELALTVLEATDFEPGFAEEPQWLTRLEDAMELVNRDVAATGLRHTCRLRVHPDEPALTGNAYAQTWDGHVGTSGGVYPYAGADPVSALLAVADDTQDAVMHSLWSAWPVCPAHQLGVHARLHHETAAWWCTGDDGHVVARIGEWQNG</sequence>
<reference evidence="1 2" key="1">
    <citation type="submission" date="2017-09" db="EMBL/GenBank/DDBJ databases">
        <authorList>
            <person name="Ehlers B."/>
            <person name="Leendertz F.H."/>
        </authorList>
    </citation>
    <scope>NUCLEOTIDE SEQUENCE [LARGE SCALE GENOMIC DNA]</scope>
    <source>
        <strain evidence="1 2">CGMCC 4.6857</strain>
    </source>
</reference>
<dbReference type="RefSeq" id="WP_097320434.1">
    <property type="nucleotide sequence ID" value="NZ_OBDY01000005.1"/>
</dbReference>
<proteinExistence type="predicted"/>
<name>A0A285HRF3_9ACTN</name>
<dbReference type="AlphaFoldDB" id="A0A285HRF3"/>
<evidence type="ECO:0000313" key="2">
    <source>
        <dbReference type="Proteomes" id="UP000219612"/>
    </source>
</evidence>
<protein>
    <submittedName>
        <fullName evidence="1">Uncharacterized protein</fullName>
    </submittedName>
</protein>
<keyword evidence="2" id="KW-1185">Reference proteome</keyword>
<dbReference type="OrthoDB" id="3213067at2"/>
<dbReference type="Proteomes" id="UP000219612">
    <property type="component" value="Unassembled WGS sequence"/>
</dbReference>
<evidence type="ECO:0000313" key="1">
    <source>
        <dbReference type="EMBL" id="SNY37301.1"/>
    </source>
</evidence>